<dbReference type="EMBL" id="MU069498">
    <property type="protein sequence ID" value="KAF5840974.1"/>
    <property type="molecule type" value="Genomic_DNA"/>
</dbReference>
<feature type="compositionally biased region" description="Polar residues" evidence="1">
    <location>
        <begin position="462"/>
        <end position="484"/>
    </location>
</feature>
<gene>
    <name evidence="2" type="ORF">DUNSADRAFT_14830</name>
</gene>
<protein>
    <submittedName>
        <fullName evidence="2">Uncharacterized protein</fullName>
    </submittedName>
</protein>
<feature type="region of interest" description="Disordered" evidence="1">
    <location>
        <begin position="353"/>
        <end position="411"/>
    </location>
</feature>
<feature type="compositionally biased region" description="Low complexity" evidence="1">
    <location>
        <begin position="283"/>
        <end position="303"/>
    </location>
</feature>
<feature type="compositionally biased region" description="Basic and acidic residues" evidence="1">
    <location>
        <begin position="368"/>
        <end position="386"/>
    </location>
</feature>
<feature type="compositionally biased region" description="Pro residues" evidence="1">
    <location>
        <begin position="648"/>
        <end position="665"/>
    </location>
</feature>
<feature type="compositionally biased region" description="Low complexity" evidence="1">
    <location>
        <begin position="315"/>
        <end position="326"/>
    </location>
</feature>
<feature type="region of interest" description="Disordered" evidence="1">
    <location>
        <begin position="875"/>
        <end position="951"/>
    </location>
</feature>
<comment type="caution">
    <text evidence="2">The sequence shown here is derived from an EMBL/GenBank/DDBJ whole genome shotgun (WGS) entry which is preliminary data.</text>
</comment>
<proteinExistence type="predicted"/>
<sequence length="951" mass="98313">MIGWFQQHGVSQKELQPGLVAPVAQKVVDLWEKAVAEDQPTAVAHLAEIAPMAIAFSLHNSTGLKARAAVQCTIALGMRLSAAYQCCAMVLAGARVRPGNALLGAIMSELGAGMGQLPGPALASLLWALVVLGVKPTATWLDAHEAACRATLQELGPQHLGRLAWASGRLGLSPGPAWLAGFCGASSHALAHARWDGSQLCGFMEGCAALPALGAVATQLWRQELLKVSGALLPSLSAPDLVAELRAVSELRLHPGPGWLCAAWERAFALLLPPRGDNAATNSSRSGSNSSSSNSSSSSSHESGGVREGVGAGGAAADPAAARGPATPVAGAAAFSSRDLADLLPLLLQLSRPNKNPKLRSTSGGQDVSKDTKGDERWGSGGEGRRRSGASASSRGRGDGDNSLRSVSSSGSIVRAAAGLDTEVELGALRERLPVALVGRRPRKEMVASSGGSNLYAASASMPGSSKPGTSMPASSSVPGSEQGQPPGHASALQDGIAHQQHVSREQAVSSNHQQHMAGEQGAGSSVPGLEQIQPPGQALALQDGITHQQHVSREQEVMCHPSPSWMAAYMSNVLHTLPRMPAEALPKVLQVVALVGASPQPGWLDAYAAALTNKAAVLPSPSLTSAALLLLQLAGLQTRPFIHASSPAPPSPSHPPSKQPPTPQPHIRSMEPTWPASKVPEEAAVNIVSSDSMSFSAADNRASHTTKPASIERAGHHSEKGAADSDVDDEGPGYRSHRGTNSSIAAAEGPAAISSPAMSSMLHALWAQVGGPNAASLSDEHLIQSIHVLASCGVPCGRPQQEKVSGTVVVDHPHTIVQLQQCLEERAPMPPAACSALLWTVVTAGLYIKPRSLRLLSAHIRAAVEGGAVADARHKGGQLKHGLDQRSPGRSGRQTKSEADQGGGKSRRIKGPKAGQGEGRPASGKRPARVRSPKRSKGKRSARSVKLVYH</sequence>
<accession>A0ABQ7H287</accession>
<feature type="region of interest" description="Disordered" evidence="1">
    <location>
        <begin position="697"/>
        <end position="746"/>
    </location>
</feature>
<dbReference type="Proteomes" id="UP000815325">
    <property type="component" value="Unassembled WGS sequence"/>
</dbReference>
<feature type="region of interest" description="Disordered" evidence="1">
    <location>
        <begin position="642"/>
        <end position="678"/>
    </location>
</feature>
<feature type="region of interest" description="Disordered" evidence="1">
    <location>
        <begin position="442"/>
        <end position="533"/>
    </location>
</feature>
<feature type="region of interest" description="Disordered" evidence="1">
    <location>
        <begin position="278"/>
        <end position="326"/>
    </location>
</feature>
<evidence type="ECO:0000256" key="1">
    <source>
        <dbReference type="SAM" id="MobiDB-lite"/>
    </source>
</evidence>
<organism evidence="2 3">
    <name type="scientific">Dunaliella salina</name>
    <name type="common">Green alga</name>
    <name type="synonym">Protococcus salinus</name>
    <dbReference type="NCBI Taxonomy" id="3046"/>
    <lineage>
        <taxon>Eukaryota</taxon>
        <taxon>Viridiplantae</taxon>
        <taxon>Chlorophyta</taxon>
        <taxon>core chlorophytes</taxon>
        <taxon>Chlorophyceae</taxon>
        <taxon>CS clade</taxon>
        <taxon>Chlamydomonadales</taxon>
        <taxon>Dunaliellaceae</taxon>
        <taxon>Dunaliella</taxon>
    </lineage>
</organism>
<feature type="compositionally biased region" description="Basic residues" evidence="1">
    <location>
        <begin position="927"/>
        <end position="951"/>
    </location>
</feature>
<feature type="compositionally biased region" description="Basic and acidic residues" evidence="1">
    <location>
        <begin position="714"/>
        <end position="724"/>
    </location>
</feature>
<evidence type="ECO:0000313" key="3">
    <source>
        <dbReference type="Proteomes" id="UP000815325"/>
    </source>
</evidence>
<evidence type="ECO:0000313" key="2">
    <source>
        <dbReference type="EMBL" id="KAF5840974.1"/>
    </source>
</evidence>
<keyword evidence="3" id="KW-1185">Reference proteome</keyword>
<name>A0ABQ7H287_DUNSA</name>
<reference evidence="2" key="1">
    <citation type="submission" date="2017-08" db="EMBL/GenBank/DDBJ databases">
        <authorList>
            <person name="Polle J.E."/>
            <person name="Barry K."/>
            <person name="Cushman J."/>
            <person name="Schmutz J."/>
            <person name="Tran D."/>
            <person name="Hathwaick L.T."/>
            <person name="Yim W.C."/>
            <person name="Jenkins J."/>
            <person name="Mckie-Krisberg Z.M."/>
            <person name="Prochnik S."/>
            <person name="Lindquist E."/>
            <person name="Dockter R.B."/>
            <person name="Adam C."/>
            <person name="Molina H."/>
            <person name="Bunkerborg J."/>
            <person name="Jin E."/>
            <person name="Buchheim M."/>
            <person name="Magnuson J."/>
        </authorList>
    </citation>
    <scope>NUCLEOTIDE SEQUENCE</scope>
    <source>
        <strain evidence="2">CCAP 19/18</strain>
    </source>
</reference>
<feature type="compositionally biased region" description="Polar residues" evidence="1">
    <location>
        <begin position="697"/>
        <end position="709"/>
    </location>
</feature>